<organism evidence="4">
    <name type="scientific">Triticum aestivum</name>
    <name type="common">Wheat</name>
    <dbReference type="NCBI Taxonomy" id="4565"/>
    <lineage>
        <taxon>Eukaryota</taxon>
        <taxon>Viridiplantae</taxon>
        <taxon>Streptophyta</taxon>
        <taxon>Embryophyta</taxon>
        <taxon>Tracheophyta</taxon>
        <taxon>Spermatophyta</taxon>
        <taxon>Magnoliopsida</taxon>
        <taxon>Liliopsida</taxon>
        <taxon>Poales</taxon>
        <taxon>Poaceae</taxon>
        <taxon>BOP clade</taxon>
        <taxon>Pooideae</taxon>
        <taxon>Triticodae</taxon>
        <taxon>Triticeae</taxon>
        <taxon>Triticinae</taxon>
        <taxon>Triticum</taxon>
    </lineage>
</organism>
<reference evidence="4" key="2">
    <citation type="submission" date="2020-03" db="EMBL/GenBank/DDBJ databases">
        <title>The second near-complete assembly of the hexaploid bread wheat (Triticum aestivum) genome.</title>
        <authorList>
            <person name="Zimin A.V."/>
            <person name="Puiu D."/>
            <person name="Shumante A."/>
            <person name="Alonge M."/>
            <person name="Salzberg S.L."/>
        </authorList>
    </citation>
    <scope>NUCLEOTIDE SEQUENCE</scope>
    <source>
        <tissue evidence="4">Leaf</tissue>
    </source>
</reference>
<dbReference type="AlphaFoldDB" id="A0A9R1KFW9"/>
<dbReference type="EMBL" id="CM022222">
    <property type="protein sequence ID" value="KAF7052541.1"/>
    <property type="molecule type" value="Genomic_DNA"/>
</dbReference>
<comment type="caution">
    <text evidence="4">The sequence shown here is derived from an EMBL/GenBank/DDBJ whole genome shotgun (WGS) entry which is preliminary data.</text>
</comment>
<protein>
    <recommendedName>
        <fullName evidence="3">Tify domain-containing protein</fullName>
    </recommendedName>
</protein>
<sequence length="98" mass="9951">MAADGQDPPLADAAAAASGDDDAAAADALLSPASEQLTLLYQGEVYVFDPVPPQKVAPSAPFASNFFPIAFAEPAVLTLPALDGAAGSELRRGNIRLL</sequence>
<proteinExistence type="predicted"/>
<keyword evidence="1" id="KW-0805">Transcription regulation</keyword>
<evidence type="ECO:0000259" key="3">
    <source>
        <dbReference type="PROSITE" id="PS51320"/>
    </source>
</evidence>
<keyword evidence="2" id="KW-0804">Transcription</keyword>
<dbReference type="InterPro" id="IPR010399">
    <property type="entry name" value="Tify_dom"/>
</dbReference>
<evidence type="ECO:0000313" key="4">
    <source>
        <dbReference type="EMBL" id="KAF7052541.1"/>
    </source>
</evidence>
<feature type="domain" description="Tify" evidence="3">
    <location>
        <begin position="30"/>
        <end position="65"/>
    </location>
</feature>
<dbReference type="Pfam" id="PF06200">
    <property type="entry name" value="tify"/>
    <property type="match status" value="1"/>
</dbReference>
<feature type="non-terminal residue" evidence="4">
    <location>
        <position position="98"/>
    </location>
</feature>
<evidence type="ECO:0000256" key="1">
    <source>
        <dbReference type="ARBA" id="ARBA00023015"/>
    </source>
</evidence>
<dbReference type="PROSITE" id="PS51320">
    <property type="entry name" value="TIFY"/>
    <property type="match status" value="1"/>
</dbReference>
<evidence type="ECO:0000256" key="2">
    <source>
        <dbReference type="ARBA" id="ARBA00023163"/>
    </source>
</evidence>
<name>A0A9R1KFW9_WHEAT</name>
<dbReference type="Proteomes" id="UP000815260">
    <property type="component" value="Chromosome 4D"/>
</dbReference>
<accession>A0A9R1KFW9</accession>
<gene>
    <name evidence="4" type="ORF">CFC21_060626</name>
</gene>
<reference evidence="4" key="1">
    <citation type="journal article" date="2017" name="Gigascience">
        <title>The first near-complete assembly of the hexaploid bread wheat genome, Triticum aestivum.</title>
        <authorList>
            <person name="Zimin A.V."/>
            <person name="Puiu D."/>
            <person name="Hall R."/>
            <person name="Kingan S."/>
            <person name="Clavijo B.J."/>
            <person name="Salzberg S.L."/>
        </authorList>
    </citation>
    <scope>NUCLEOTIDE SEQUENCE</scope>
    <source>
        <tissue evidence="4">Leaf</tissue>
    </source>
</reference>
<dbReference type="SMART" id="SM00979">
    <property type="entry name" value="TIFY"/>
    <property type="match status" value="1"/>
</dbReference>